<dbReference type="Pfam" id="PF03450">
    <property type="entry name" value="CO_deh_flav_C"/>
    <property type="match status" value="1"/>
</dbReference>
<dbReference type="PANTHER" id="PTHR42659:SF2">
    <property type="entry name" value="XANTHINE DEHYDROGENASE SUBUNIT C-RELATED"/>
    <property type="match status" value="1"/>
</dbReference>
<keyword evidence="3 5" id="KW-0560">Oxidoreductase</keyword>
<dbReference type="InterPro" id="IPR036683">
    <property type="entry name" value="CO_DH_flav_C_dom_sf"/>
</dbReference>
<evidence type="ECO:0000256" key="1">
    <source>
        <dbReference type="ARBA" id="ARBA00022630"/>
    </source>
</evidence>
<evidence type="ECO:0000256" key="3">
    <source>
        <dbReference type="ARBA" id="ARBA00023002"/>
    </source>
</evidence>
<dbReference type="InterPro" id="IPR005107">
    <property type="entry name" value="CO_DH_flav_C"/>
</dbReference>
<evidence type="ECO:0000259" key="4">
    <source>
        <dbReference type="PROSITE" id="PS51387"/>
    </source>
</evidence>
<dbReference type="InterPro" id="IPR016169">
    <property type="entry name" value="FAD-bd_PCMH_sub2"/>
</dbReference>
<dbReference type="PROSITE" id="PS51387">
    <property type="entry name" value="FAD_PCMH"/>
    <property type="match status" value="1"/>
</dbReference>
<dbReference type="EMBL" id="CADCWF010000006">
    <property type="protein sequence ID" value="CAA9534194.1"/>
    <property type="molecule type" value="Genomic_DNA"/>
</dbReference>
<dbReference type="EC" id="1.2.5.3" evidence="5"/>
<dbReference type="Gene3D" id="3.30.43.10">
    <property type="entry name" value="Uridine Diphospho-n-acetylenolpyruvylglucosamine Reductase, domain 2"/>
    <property type="match status" value="1"/>
</dbReference>
<reference evidence="5" key="1">
    <citation type="submission" date="2020-02" db="EMBL/GenBank/DDBJ databases">
        <authorList>
            <person name="Meier V. D."/>
        </authorList>
    </citation>
    <scope>NUCLEOTIDE SEQUENCE</scope>
    <source>
        <strain evidence="5">AVDCRST_MAG59</strain>
    </source>
</reference>
<gene>
    <name evidence="5" type="ORF">AVDCRST_MAG59-119</name>
</gene>
<feature type="domain" description="FAD-binding PCMH-type" evidence="4">
    <location>
        <begin position="1"/>
        <end position="175"/>
    </location>
</feature>
<protein>
    <submittedName>
        <fullName evidence="5">Aerobic carbon monoxide dehydrogenase (Quinone), medium chain</fullName>
        <ecNumber evidence="5">1.2.5.3</ecNumber>
    </submittedName>
</protein>
<dbReference type="InterPro" id="IPR051312">
    <property type="entry name" value="Diverse_Substr_Oxidored"/>
</dbReference>
<dbReference type="GO" id="GO:0071949">
    <property type="term" value="F:FAD binding"/>
    <property type="evidence" value="ECO:0007669"/>
    <property type="project" value="InterPro"/>
</dbReference>
<sequence length="286" mass="29118">MFPNQFDYHRPTTVAEAVGVLQQNPDAKVLAGGHSLLPAMKLRLAAPSALVDLSKVEGLTGISTNGSVVIGAMTTYAELRDSAALKAALPIVPETAYHVGDPQVQAVGTLGGSLAHADPSADFTAVALALDASVKAVGADGDRTIPAEELFVDLFTTSLAPDEVLTEIHIPAATGRTGMAYEKFRHPASGYAVVGVAAVVSVGVDGTVAQARIAVTGATSKATRATAAEQALVGKPLSADSIAAAAAVANQGLELNGDHYASAEYRAHLLGVYTRRALERAAASLG</sequence>
<dbReference type="AlphaFoldDB" id="A0A6J4TYD8"/>
<accession>A0A6J4TYD8</accession>
<dbReference type="InterPro" id="IPR016167">
    <property type="entry name" value="FAD-bd_PCMH_sub1"/>
</dbReference>
<dbReference type="PANTHER" id="PTHR42659">
    <property type="entry name" value="XANTHINE DEHYDROGENASE SUBUNIT C-RELATED"/>
    <property type="match status" value="1"/>
</dbReference>
<name>A0A6J4TYD8_9BACT</name>
<evidence type="ECO:0000256" key="2">
    <source>
        <dbReference type="ARBA" id="ARBA00022827"/>
    </source>
</evidence>
<dbReference type="Gene3D" id="3.30.390.50">
    <property type="entry name" value="CO dehydrogenase flavoprotein, C-terminal domain"/>
    <property type="match status" value="1"/>
</dbReference>
<dbReference type="SUPFAM" id="SSF55447">
    <property type="entry name" value="CO dehydrogenase flavoprotein C-terminal domain-like"/>
    <property type="match status" value="1"/>
</dbReference>
<keyword evidence="2" id="KW-0274">FAD</keyword>
<dbReference type="GO" id="GO:0008805">
    <property type="term" value="F:carbon-monoxide oxygenase activity"/>
    <property type="evidence" value="ECO:0007669"/>
    <property type="project" value="UniProtKB-EC"/>
</dbReference>
<proteinExistence type="predicted"/>
<keyword evidence="1" id="KW-0285">Flavoprotein</keyword>
<dbReference type="InterPro" id="IPR016166">
    <property type="entry name" value="FAD-bd_PCMH"/>
</dbReference>
<dbReference type="SUPFAM" id="SSF56176">
    <property type="entry name" value="FAD-binding/transporter-associated domain-like"/>
    <property type="match status" value="1"/>
</dbReference>
<dbReference type="Gene3D" id="3.30.465.10">
    <property type="match status" value="1"/>
</dbReference>
<dbReference type="InterPro" id="IPR036318">
    <property type="entry name" value="FAD-bd_PCMH-like_sf"/>
</dbReference>
<dbReference type="InterPro" id="IPR002346">
    <property type="entry name" value="Mopterin_DH_FAD-bd"/>
</dbReference>
<organism evidence="5">
    <name type="scientific">uncultured Thermomicrobiales bacterium</name>
    <dbReference type="NCBI Taxonomy" id="1645740"/>
    <lineage>
        <taxon>Bacteria</taxon>
        <taxon>Pseudomonadati</taxon>
        <taxon>Thermomicrobiota</taxon>
        <taxon>Thermomicrobia</taxon>
        <taxon>Thermomicrobiales</taxon>
        <taxon>environmental samples</taxon>
    </lineage>
</organism>
<dbReference type="Pfam" id="PF00941">
    <property type="entry name" value="FAD_binding_5"/>
    <property type="match status" value="1"/>
</dbReference>
<evidence type="ECO:0000313" key="5">
    <source>
        <dbReference type="EMBL" id="CAA9534194.1"/>
    </source>
</evidence>
<dbReference type="SMART" id="SM01092">
    <property type="entry name" value="CO_deh_flav_C"/>
    <property type="match status" value="1"/>
</dbReference>